<accession>A0A1B7JQQ3</accession>
<dbReference type="Proteomes" id="UP000078224">
    <property type="component" value="Unassembled WGS sequence"/>
</dbReference>
<sequence length="422" mass="46975">MSIVNLSKLLLVIIFSSAVSIFLYRYFFSVDQNIEKTEKKERTVLYWYDPMYPNTKFEQPGKSPFMDMDLVPKYEEEHSSSTHSQGITINPAQTQNLGLKTVDVKWGRLNYDLTFPAEIAFNDHQFAVVQARENGFVENVYPLTIGERIQKGVPIADLTIPAWVEAQSEFLALKQMGAAQTDLNSVLERLRLNGMPEEAVTRFIKTGKVQTRFVIKAPISGVVTVLNLRQGMNVTKEGVIAQIQGTNPLWINASVSQSIADLLNKDVQFTVSIPAYPTHKFVVNNWLILPSADVASRTINIRAEIKDDTYLLKPGMTAYLNLTAEGNESMLIPSQAIVDSGKEQHVIAVGENGEFIPKKIRMINEFQQMAAISEGLQVGERIVTQGIFLIDSEANIAGALERMNALPSKEVSANHSSHEAQG</sequence>
<keyword evidence="5" id="KW-1133">Transmembrane helix</keyword>
<evidence type="ECO:0000256" key="4">
    <source>
        <dbReference type="ARBA" id="ARBA00023065"/>
    </source>
</evidence>
<dbReference type="InterPro" id="IPR045800">
    <property type="entry name" value="HMBD"/>
</dbReference>
<dbReference type="Pfam" id="PF25967">
    <property type="entry name" value="RND-MFP_C"/>
    <property type="match status" value="1"/>
</dbReference>
<dbReference type="PATRIC" id="fig|1354272.4.peg.2830"/>
<feature type="domain" description="Heavy metal binding" evidence="6">
    <location>
        <begin position="46"/>
        <end position="73"/>
    </location>
</feature>
<evidence type="ECO:0000256" key="3">
    <source>
        <dbReference type="ARBA" id="ARBA00022729"/>
    </source>
</evidence>
<dbReference type="GO" id="GO:0030288">
    <property type="term" value="C:outer membrane-bounded periplasmic space"/>
    <property type="evidence" value="ECO:0007669"/>
    <property type="project" value="TreeGrafter"/>
</dbReference>
<name>A0A1B7JQQ3_9GAMM</name>
<dbReference type="GO" id="GO:0022857">
    <property type="term" value="F:transmembrane transporter activity"/>
    <property type="evidence" value="ECO:0007669"/>
    <property type="project" value="InterPro"/>
</dbReference>
<comment type="caution">
    <text evidence="11">The sequence shown here is derived from an EMBL/GenBank/DDBJ whole genome shotgun (WGS) entry which is preliminary data.</text>
</comment>
<evidence type="ECO:0000256" key="1">
    <source>
        <dbReference type="ARBA" id="ARBA00009477"/>
    </source>
</evidence>
<keyword evidence="3" id="KW-0732">Signal</keyword>
<dbReference type="NCBIfam" id="TIGR01730">
    <property type="entry name" value="RND_mfp"/>
    <property type="match status" value="1"/>
</dbReference>
<dbReference type="Gene3D" id="2.40.30.170">
    <property type="match status" value="1"/>
</dbReference>
<evidence type="ECO:0000259" key="6">
    <source>
        <dbReference type="Pfam" id="PF19335"/>
    </source>
</evidence>
<dbReference type="GO" id="GO:0046914">
    <property type="term" value="F:transition metal ion binding"/>
    <property type="evidence" value="ECO:0007669"/>
    <property type="project" value="TreeGrafter"/>
</dbReference>
<evidence type="ECO:0000259" key="10">
    <source>
        <dbReference type="Pfam" id="PF25967"/>
    </source>
</evidence>
<dbReference type="PANTHER" id="PTHR30097:SF15">
    <property type="entry name" value="CATION EFFLUX SYSTEM PROTEIN CUSB"/>
    <property type="match status" value="1"/>
</dbReference>
<evidence type="ECO:0000256" key="5">
    <source>
        <dbReference type="SAM" id="Phobius"/>
    </source>
</evidence>
<dbReference type="InterPro" id="IPR058627">
    <property type="entry name" value="MdtA-like_C"/>
</dbReference>
<dbReference type="Gene3D" id="2.40.420.20">
    <property type="match status" value="1"/>
</dbReference>
<proteinExistence type="inferred from homology"/>
<dbReference type="AlphaFoldDB" id="A0A1B7JQQ3"/>
<dbReference type="PANTHER" id="PTHR30097">
    <property type="entry name" value="CATION EFFLUX SYSTEM PROTEIN CUSB"/>
    <property type="match status" value="1"/>
</dbReference>
<dbReference type="EMBL" id="LXEW01000038">
    <property type="protein sequence ID" value="OAT50215.1"/>
    <property type="molecule type" value="Genomic_DNA"/>
</dbReference>
<reference evidence="11 12" key="1">
    <citation type="submission" date="2016-04" db="EMBL/GenBank/DDBJ databases">
        <title>ATOL: Assembling a taxonomically balanced genome-scale reconstruction of the evolutionary history of the Enterobacteriaceae.</title>
        <authorList>
            <person name="Plunkett G.III."/>
            <person name="Neeno-Eckwall E.C."/>
            <person name="Glasner J.D."/>
            <person name="Perna N.T."/>
        </authorList>
    </citation>
    <scope>NUCLEOTIDE SEQUENCE [LARGE SCALE GENOMIC DNA]</scope>
    <source>
        <strain evidence="11 12">ATCC 35613</strain>
    </source>
</reference>
<gene>
    <name evidence="11" type="ORF">M998_2772</name>
</gene>
<dbReference type="Pfam" id="PF19335">
    <property type="entry name" value="HMBD"/>
    <property type="match status" value="1"/>
</dbReference>
<dbReference type="InterPro" id="IPR058790">
    <property type="entry name" value="BSH_CusB"/>
</dbReference>
<dbReference type="SUPFAM" id="SSF111369">
    <property type="entry name" value="HlyD-like secretion proteins"/>
    <property type="match status" value="1"/>
</dbReference>
<evidence type="ECO:0000313" key="11">
    <source>
        <dbReference type="EMBL" id="OAT50215.1"/>
    </source>
</evidence>
<dbReference type="OrthoDB" id="9806939at2"/>
<keyword evidence="5" id="KW-0472">Membrane</keyword>
<dbReference type="InterPro" id="IPR058791">
    <property type="entry name" value="3HB_CusB"/>
</dbReference>
<organism evidence="11 12">
    <name type="scientific">Providencia heimbachae ATCC 35613</name>
    <dbReference type="NCBI Taxonomy" id="1354272"/>
    <lineage>
        <taxon>Bacteria</taxon>
        <taxon>Pseudomonadati</taxon>
        <taxon>Pseudomonadota</taxon>
        <taxon>Gammaproteobacteria</taxon>
        <taxon>Enterobacterales</taxon>
        <taxon>Morganellaceae</taxon>
        <taxon>Providencia</taxon>
    </lineage>
</organism>
<dbReference type="GO" id="GO:0015679">
    <property type="term" value="P:plasma membrane copper ion transport"/>
    <property type="evidence" value="ECO:0007669"/>
    <property type="project" value="TreeGrafter"/>
</dbReference>
<protein>
    <submittedName>
        <fullName evidence="11">Cobalt/zinc/cadmium efflux RND transporter membrane fusion protein</fullName>
    </submittedName>
</protein>
<dbReference type="Gene3D" id="6.10.140.730">
    <property type="match status" value="1"/>
</dbReference>
<feature type="transmembrane region" description="Helical" evidence="5">
    <location>
        <begin position="9"/>
        <end position="28"/>
    </location>
</feature>
<dbReference type="Gene3D" id="2.40.50.100">
    <property type="match status" value="1"/>
</dbReference>
<dbReference type="RefSeq" id="WP_068909384.1">
    <property type="nucleotide sequence ID" value="NZ_LXEW01000038.1"/>
</dbReference>
<evidence type="ECO:0000259" key="9">
    <source>
        <dbReference type="Pfam" id="PF25954"/>
    </source>
</evidence>
<keyword evidence="4" id="KW-0406">Ion transport</keyword>
<feature type="domain" description="CusB-like barrel-sandwich hybrid" evidence="8">
    <location>
        <begin position="127"/>
        <end position="244"/>
    </location>
</feature>
<dbReference type="Pfam" id="PF25919">
    <property type="entry name" value="BSH_CusB"/>
    <property type="match status" value="1"/>
</dbReference>
<evidence type="ECO:0000259" key="8">
    <source>
        <dbReference type="Pfam" id="PF25919"/>
    </source>
</evidence>
<comment type="similarity">
    <text evidence="1">Belongs to the membrane fusion protein (MFP) (TC 8.A.1) family.</text>
</comment>
<dbReference type="InterPro" id="IPR058792">
    <property type="entry name" value="Beta-barrel_RND_2"/>
</dbReference>
<dbReference type="GO" id="GO:0060003">
    <property type="term" value="P:copper ion export"/>
    <property type="evidence" value="ECO:0007669"/>
    <property type="project" value="TreeGrafter"/>
</dbReference>
<feature type="domain" description="Multidrug resistance protein MdtA-like C-terminal permuted SH3" evidence="10">
    <location>
        <begin position="330"/>
        <end position="387"/>
    </location>
</feature>
<evidence type="ECO:0000313" key="12">
    <source>
        <dbReference type="Proteomes" id="UP000078224"/>
    </source>
</evidence>
<dbReference type="Pfam" id="PF25869">
    <property type="entry name" value="3HB_CusB"/>
    <property type="match status" value="1"/>
</dbReference>
<dbReference type="Pfam" id="PF25954">
    <property type="entry name" value="Beta-barrel_RND_2"/>
    <property type="match status" value="1"/>
</dbReference>
<dbReference type="InterPro" id="IPR006143">
    <property type="entry name" value="RND_pump_MFP"/>
</dbReference>
<keyword evidence="12" id="KW-1185">Reference proteome</keyword>
<evidence type="ECO:0000259" key="7">
    <source>
        <dbReference type="Pfam" id="PF25869"/>
    </source>
</evidence>
<keyword evidence="5" id="KW-0812">Transmembrane</keyword>
<keyword evidence="2" id="KW-0813">Transport</keyword>
<feature type="domain" description="CusB-like three alpha-helical bundle" evidence="7">
    <location>
        <begin position="163"/>
        <end position="211"/>
    </location>
</feature>
<dbReference type="InterPro" id="IPR051909">
    <property type="entry name" value="MFP_Cation_Efflux"/>
</dbReference>
<evidence type="ECO:0000256" key="2">
    <source>
        <dbReference type="ARBA" id="ARBA00022448"/>
    </source>
</evidence>
<dbReference type="NCBIfam" id="NF007303">
    <property type="entry name" value="PRK09783.1"/>
    <property type="match status" value="1"/>
</dbReference>
<dbReference type="FunFam" id="2.40.420.20:FF:000003">
    <property type="entry name" value="Cation efflux system protein cusB"/>
    <property type="match status" value="1"/>
</dbReference>
<dbReference type="GO" id="GO:0016020">
    <property type="term" value="C:membrane"/>
    <property type="evidence" value="ECO:0007669"/>
    <property type="project" value="InterPro"/>
</dbReference>
<feature type="domain" description="CusB-like beta-barrel" evidence="9">
    <location>
        <begin position="248"/>
        <end position="325"/>
    </location>
</feature>